<dbReference type="EMBL" id="BARU01023014">
    <property type="protein sequence ID" value="GAH48613.1"/>
    <property type="molecule type" value="Genomic_DNA"/>
</dbReference>
<dbReference type="InterPro" id="IPR013783">
    <property type="entry name" value="Ig-like_fold"/>
</dbReference>
<reference evidence="1" key="1">
    <citation type="journal article" date="2014" name="Front. Microbiol.">
        <title>High frequency of phylogenetically diverse reductive dehalogenase-homologous genes in deep subseafloor sedimentary metagenomes.</title>
        <authorList>
            <person name="Kawai M."/>
            <person name="Futagami T."/>
            <person name="Toyoda A."/>
            <person name="Takaki Y."/>
            <person name="Nishi S."/>
            <person name="Hori S."/>
            <person name="Arai W."/>
            <person name="Tsubouchi T."/>
            <person name="Morono Y."/>
            <person name="Uchiyama I."/>
            <person name="Ito T."/>
            <person name="Fujiyama A."/>
            <person name="Inagaki F."/>
            <person name="Takami H."/>
        </authorList>
    </citation>
    <scope>NUCLEOTIDE SEQUENCE</scope>
    <source>
        <strain evidence="1">Expedition CK06-06</strain>
    </source>
</reference>
<comment type="caution">
    <text evidence="1">The sequence shown here is derived from an EMBL/GenBank/DDBJ whole genome shotgun (WGS) entry which is preliminary data.</text>
</comment>
<dbReference type="AlphaFoldDB" id="X1HTK9"/>
<accession>X1HTK9</accession>
<sequence length="187" mass="21540">MKEKKFRWRYLFMLFILALIINFPSHAFADIAVSRLIFDLKVPSGQRYTGSFLVTNTGKEPESIKVYLGDWNRKPNGENCFFKAGALPQSLCRWIDFSPTEFDLKPGEVKEVKFTINVPERTKGTHWGIFFVEGKPQQIKIKKGEEKRKGEEKGQIIVKTAIRYGMKIYQTDPTTAVEEGKITNLEV</sequence>
<evidence type="ECO:0000313" key="1">
    <source>
        <dbReference type="EMBL" id="GAH48613.1"/>
    </source>
</evidence>
<protein>
    <submittedName>
        <fullName evidence="1">Uncharacterized protein</fullName>
    </submittedName>
</protein>
<gene>
    <name evidence="1" type="ORF">S03H2_37390</name>
</gene>
<dbReference type="Gene3D" id="2.60.40.10">
    <property type="entry name" value="Immunoglobulins"/>
    <property type="match status" value="1"/>
</dbReference>
<proteinExistence type="predicted"/>
<feature type="non-terminal residue" evidence="1">
    <location>
        <position position="187"/>
    </location>
</feature>
<name>X1HTK9_9ZZZZ</name>
<organism evidence="1">
    <name type="scientific">marine sediment metagenome</name>
    <dbReference type="NCBI Taxonomy" id="412755"/>
    <lineage>
        <taxon>unclassified sequences</taxon>
        <taxon>metagenomes</taxon>
        <taxon>ecological metagenomes</taxon>
    </lineage>
</organism>